<evidence type="ECO:0000313" key="1">
    <source>
        <dbReference type="EMBL" id="DAF87417.1"/>
    </source>
</evidence>
<sequence>MSTATETAYIKSCKQDNIITWTVSNWESRQPFNL</sequence>
<reference evidence="1" key="1">
    <citation type="journal article" date="2021" name="Proc. Natl. Acad. Sci. U.S.A.">
        <title>A Catalog of Tens of Thousands of Viruses from Human Metagenomes Reveals Hidden Associations with Chronic Diseases.</title>
        <authorList>
            <person name="Tisza M.J."/>
            <person name="Buck C.B."/>
        </authorList>
    </citation>
    <scope>NUCLEOTIDE SEQUENCE</scope>
    <source>
        <strain evidence="1">CtnPP24</strain>
    </source>
</reference>
<organism evidence="1">
    <name type="scientific">Siphoviridae sp. ctnPP24</name>
    <dbReference type="NCBI Taxonomy" id="2825662"/>
    <lineage>
        <taxon>Viruses</taxon>
        <taxon>Duplodnaviria</taxon>
        <taxon>Heunggongvirae</taxon>
        <taxon>Uroviricota</taxon>
        <taxon>Caudoviricetes</taxon>
    </lineage>
</organism>
<accession>A0A8S5TYY5</accession>
<dbReference type="EMBL" id="BK015962">
    <property type="protein sequence ID" value="DAF87417.1"/>
    <property type="molecule type" value="Genomic_DNA"/>
</dbReference>
<proteinExistence type="predicted"/>
<protein>
    <submittedName>
        <fullName evidence="1">Uncharacterized protein</fullName>
    </submittedName>
</protein>
<name>A0A8S5TYY5_9CAUD</name>